<dbReference type="PRINTS" id="PR00368">
    <property type="entry name" value="FADPNR"/>
</dbReference>
<dbReference type="GO" id="GO:0005737">
    <property type="term" value="C:cytoplasm"/>
    <property type="evidence" value="ECO:0007669"/>
    <property type="project" value="InterPro"/>
</dbReference>
<gene>
    <name evidence="10" type="ORF">SAMN05660197_0106</name>
</gene>
<evidence type="ECO:0000313" key="10">
    <source>
        <dbReference type="EMBL" id="SMC08357.1"/>
    </source>
</evidence>
<comment type="similarity">
    <text evidence="1 7">Belongs to the class-II pyridine nucleotide-disulfide oxidoreductase family.</text>
</comment>
<dbReference type="Gene3D" id="3.50.50.60">
    <property type="entry name" value="FAD/NAD(P)-binding domain"/>
    <property type="match status" value="2"/>
</dbReference>
<evidence type="ECO:0000256" key="6">
    <source>
        <dbReference type="ARBA" id="ARBA00023284"/>
    </source>
</evidence>
<dbReference type="InterPro" id="IPR008255">
    <property type="entry name" value="Pyr_nucl-diS_OxRdtase_2_AS"/>
</dbReference>
<dbReference type="InterPro" id="IPR036188">
    <property type="entry name" value="FAD/NAD-bd_sf"/>
</dbReference>
<keyword evidence="4 7" id="KW-0560">Oxidoreductase</keyword>
<keyword evidence="6 7" id="KW-0676">Redox-active center</keyword>
<organism evidence="10 11">
    <name type="scientific">Nitratiruptor tergarcus DSM 16512</name>
    <dbReference type="NCBI Taxonomy" id="1069081"/>
    <lineage>
        <taxon>Bacteria</taxon>
        <taxon>Pseudomonadati</taxon>
        <taxon>Campylobacterota</taxon>
        <taxon>Epsilonproteobacteria</taxon>
        <taxon>Nautiliales</taxon>
        <taxon>Nitratiruptoraceae</taxon>
        <taxon>Nitratiruptor</taxon>
    </lineage>
</organism>
<dbReference type="GO" id="GO:0004791">
    <property type="term" value="F:thioredoxin-disulfide reductase (NADPH) activity"/>
    <property type="evidence" value="ECO:0007669"/>
    <property type="project" value="UniProtKB-UniRule"/>
</dbReference>
<evidence type="ECO:0000256" key="5">
    <source>
        <dbReference type="ARBA" id="ARBA00023157"/>
    </source>
</evidence>
<comment type="cofactor">
    <cofactor evidence="8">
        <name>FAD</name>
        <dbReference type="ChEBI" id="CHEBI:57692"/>
    </cofactor>
    <text evidence="8">Binds 1 FAD per subunit.</text>
</comment>
<dbReference type="PANTHER" id="PTHR48105">
    <property type="entry name" value="THIOREDOXIN REDUCTASE 1-RELATED-RELATED"/>
    <property type="match status" value="1"/>
</dbReference>
<keyword evidence="11" id="KW-1185">Reference proteome</keyword>
<dbReference type="PROSITE" id="PS00573">
    <property type="entry name" value="PYRIDINE_REDOX_2"/>
    <property type="match status" value="1"/>
</dbReference>
<name>A0A1W1WPY4_9BACT</name>
<evidence type="ECO:0000256" key="3">
    <source>
        <dbReference type="ARBA" id="ARBA00022827"/>
    </source>
</evidence>
<dbReference type="InterPro" id="IPR005982">
    <property type="entry name" value="Thioredox_Rdtase"/>
</dbReference>
<dbReference type="EC" id="1.8.1.9" evidence="7"/>
<accession>A0A1W1WPY4</accession>
<keyword evidence="3 7" id="KW-0274">FAD</keyword>
<dbReference type="Pfam" id="PF07992">
    <property type="entry name" value="Pyr_redox_2"/>
    <property type="match status" value="1"/>
</dbReference>
<dbReference type="InterPro" id="IPR050097">
    <property type="entry name" value="Ferredoxin-NADP_redctase_2"/>
</dbReference>
<evidence type="ECO:0000256" key="4">
    <source>
        <dbReference type="ARBA" id="ARBA00023002"/>
    </source>
</evidence>
<proteinExistence type="inferred from homology"/>
<dbReference type="AlphaFoldDB" id="A0A1W1WPY4"/>
<dbReference type="InterPro" id="IPR023753">
    <property type="entry name" value="FAD/NAD-binding_dom"/>
</dbReference>
<evidence type="ECO:0000256" key="7">
    <source>
        <dbReference type="RuleBase" id="RU003880"/>
    </source>
</evidence>
<dbReference type="Proteomes" id="UP000192602">
    <property type="component" value="Unassembled WGS sequence"/>
</dbReference>
<keyword evidence="2 7" id="KW-0285">Flavoprotein</keyword>
<feature type="domain" description="FAD/NAD(P)-binding" evidence="9">
    <location>
        <begin position="3"/>
        <end position="296"/>
    </location>
</feature>
<keyword evidence="5" id="KW-1015">Disulfide bond</keyword>
<dbReference type="EMBL" id="FWWZ01000001">
    <property type="protein sequence ID" value="SMC08357.1"/>
    <property type="molecule type" value="Genomic_DNA"/>
</dbReference>
<dbReference type="NCBIfam" id="TIGR01292">
    <property type="entry name" value="TRX_reduct"/>
    <property type="match status" value="1"/>
</dbReference>
<sequence length="316" mass="34184">MLDLAIVGGGPAGLTAGLYATRGGLKDVVMYEKGLPGGQITQSSEVENYPGVCEVVTGMELMECWPKQAMRFGLQHQMQEVKRIERNCDGTFTIKLADGSEQKAKAVIVCTGSVPKRAGFEGEDQFFGKGVSTCATCDGFFYKDKEVAVLGGGDTALEEALYLANIVSKVYLIHRRDKFRAAPATVERVMKNPKIELLLNASVKRVYGDERGMEGIIIEQEGKERDLKVPGIFVFVGMNVNNDVLKQEDGSFLCSVNHWGEVIVDLRMRTDIPGLFAAGDIRADASKQVVCAAGDGATAALSAISYIENIGELRPC</sequence>
<reference evidence="11" key="1">
    <citation type="submission" date="2017-04" db="EMBL/GenBank/DDBJ databases">
        <authorList>
            <person name="Varghese N."/>
            <person name="Submissions S."/>
        </authorList>
    </citation>
    <scope>NUCLEOTIDE SEQUENCE [LARGE SCALE GENOMIC DNA]</scope>
    <source>
        <strain evidence="11">DSM 16512</strain>
    </source>
</reference>
<dbReference type="PRINTS" id="PR00469">
    <property type="entry name" value="PNDRDTASEII"/>
</dbReference>
<dbReference type="OrthoDB" id="9806179at2"/>
<evidence type="ECO:0000259" key="9">
    <source>
        <dbReference type="Pfam" id="PF07992"/>
    </source>
</evidence>
<dbReference type="RefSeq" id="WP_084274644.1">
    <property type="nucleotide sequence ID" value="NZ_AP026671.1"/>
</dbReference>
<evidence type="ECO:0000256" key="1">
    <source>
        <dbReference type="ARBA" id="ARBA00009333"/>
    </source>
</evidence>
<keyword evidence="8" id="KW-0521">NADP</keyword>
<dbReference type="STRING" id="1069081.SAMN05660197_0106"/>
<evidence type="ECO:0000313" key="11">
    <source>
        <dbReference type="Proteomes" id="UP000192602"/>
    </source>
</evidence>
<evidence type="ECO:0000256" key="2">
    <source>
        <dbReference type="ARBA" id="ARBA00022630"/>
    </source>
</evidence>
<dbReference type="SUPFAM" id="SSF51905">
    <property type="entry name" value="FAD/NAD(P)-binding domain"/>
    <property type="match status" value="1"/>
</dbReference>
<comment type="catalytic activity">
    <reaction evidence="7">
        <text>[thioredoxin]-dithiol + NADP(+) = [thioredoxin]-disulfide + NADPH + H(+)</text>
        <dbReference type="Rhea" id="RHEA:20345"/>
        <dbReference type="Rhea" id="RHEA-COMP:10698"/>
        <dbReference type="Rhea" id="RHEA-COMP:10700"/>
        <dbReference type="ChEBI" id="CHEBI:15378"/>
        <dbReference type="ChEBI" id="CHEBI:29950"/>
        <dbReference type="ChEBI" id="CHEBI:50058"/>
        <dbReference type="ChEBI" id="CHEBI:57783"/>
        <dbReference type="ChEBI" id="CHEBI:58349"/>
        <dbReference type="EC" id="1.8.1.9"/>
    </reaction>
</comment>
<protein>
    <recommendedName>
        <fullName evidence="7">Thioredoxin reductase</fullName>
        <ecNumber evidence="7">1.8.1.9</ecNumber>
    </recommendedName>
</protein>
<evidence type="ECO:0000256" key="8">
    <source>
        <dbReference type="RuleBase" id="RU003881"/>
    </source>
</evidence>
<comment type="subunit">
    <text evidence="7">Homodimer.</text>
</comment>
<dbReference type="GO" id="GO:0019430">
    <property type="term" value="P:removal of superoxide radicals"/>
    <property type="evidence" value="ECO:0007669"/>
    <property type="project" value="UniProtKB-UniRule"/>
</dbReference>